<dbReference type="SUPFAM" id="SSF51569">
    <property type="entry name" value="Aldolase"/>
    <property type="match status" value="1"/>
</dbReference>
<reference evidence="8 9" key="1">
    <citation type="journal article" date="2024" name="Science">
        <title>Giant polyketide synthase enzymes in the biosynthesis of giant marine polyether toxins.</title>
        <authorList>
            <person name="Fallon T.R."/>
            <person name="Shende V.V."/>
            <person name="Wierzbicki I.H."/>
            <person name="Pendleton A.L."/>
            <person name="Watervoot N.F."/>
            <person name="Auber R.P."/>
            <person name="Gonzalez D.J."/>
            <person name="Wisecaver J.H."/>
            <person name="Moore B.S."/>
        </authorList>
    </citation>
    <scope>NUCLEOTIDE SEQUENCE [LARGE SCALE GENOMIC DNA]</scope>
    <source>
        <strain evidence="8 9">12B1</strain>
    </source>
</reference>
<dbReference type="PANTHER" id="PTHR10683:SF18">
    <property type="entry name" value="TRANSALDOLASE"/>
    <property type="match status" value="1"/>
</dbReference>
<name>A0AB34JFS8_PRYPA</name>
<comment type="function">
    <text evidence="7">Catalyzes the rate-limiting step of the non-oxidative phase in the pentose phosphate pathway. Catalyzes the reversible conversion of sedheptulose-7-phosphate and D-glyceraldehyde 3-phosphate into erythrose-4-phosphate and beta-D-fructose 6-phosphate.</text>
</comment>
<keyword evidence="9" id="KW-1185">Reference proteome</keyword>
<dbReference type="Gene3D" id="3.20.20.70">
    <property type="entry name" value="Aldolase class I"/>
    <property type="match status" value="1"/>
</dbReference>
<dbReference type="Pfam" id="PF00923">
    <property type="entry name" value="TAL_FSA"/>
    <property type="match status" value="1"/>
</dbReference>
<dbReference type="AlphaFoldDB" id="A0AB34JFS8"/>
<evidence type="ECO:0000256" key="1">
    <source>
        <dbReference type="ARBA" id="ARBA00004857"/>
    </source>
</evidence>
<sequence length="378" mass="40769">MLLLAATAAASWGGASRPTAAHLASTPRRARAGLPPRMGPSQLAQLAAVTTLSIDTGDLAVIEAMAATGYITDATTNPLFVSQAGLSGDPKYAALVDEAVAYAKAETSDTDDAVALAMDRLAVNLGCEIVKLVDGYVSTEVDPRLSFNVEESLKRARRIIGMYEAAGVPRSRILIKLAGTWEGLRAMEQLEKEGITCNITLVFGFLQAVAAAQFGARLISPFPGRIKDWHAAAAGEPAKLYEPEEDPGVLEVRRMYAYYKRYGHETICMPASWRPSRGKGFELDEIMALAGTDRMTIPPALLERLNSSEEELPRKLSPELASHSCADEELAGGYIDEPTFRFLLNQDGCTTEKMAEGIRSFVSDTEKLEAAIRQKLAA</sequence>
<dbReference type="InterPro" id="IPR004730">
    <property type="entry name" value="Transaldolase_1"/>
</dbReference>
<evidence type="ECO:0000256" key="3">
    <source>
        <dbReference type="ARBA" id="ARBA00013151"/>
    </source>
</evidence>
<gene>
    <name evidence="8" type="ORF">AB1Y20_023295</name>
</gene>
<evidence type="ECO:0000313" key="8">
    <source>
        <dbReference type="EMBL" id="KAL1519788.1"/>
    </source>
</evidence>
<dbReference type="EMBL" id="JBGBPQ010000009">
    <property type="protein sequence ID" value="KAL1519788.1"/>
    <property type="molecule type" value="Genomic_DNA"/>
</dbReference>
<proteinExistence type="inferred from homology"/>
<evidence type="ECO:0000256" key="6">
    <source>
        <dbReference type="ARBA" id="ARBA00023270"/>
    </source>
</evidence>
<comment type="pathway">
    <text evidence="1 7">Carbohydrate degradation; pentose phosphate pathway; D-glyceraldehyde 3-phosphate and beta-D-fructose 6-phosphate from D-ribose 5-phosphate and D-xylulose 5-phosphate (non-oxidative stage): step 2/3.</text>
</comment>
<comment type="catalytic activity">
    <reaction evidence="7">
        <text>D-sedoheptulose 7-phosphate + D-glyceraldehyde 3-phosphate = D-erythrose 4-phosphate + beta-D-fructose 6-phosphate</text>
        <dbReference type="Rhea" id="RHEA:17053"/>
        <dbReference type="ChEBI" id="CHEBI:16897"/>
        <dbReference type="ChEBI" id="CHEBI:57483"/>
        <dbReference type="ChEBI" id="CHEBI:57634"/>
        <dbReference type="ChEBI" id="CHEBI:59776"/>
        <dbReference type="EC" id="2.2.1.2"/>
    </reaction>
</comment>
<keyword evidence="4 7" id="KW-0808">Transferase</keyword>
<dbReference type="EC" id="2.2.1.2" evidence="3 7"/>
<evidence type="ECO:0000256" key="4">
    <source>
        <dbReference type="ARBA" id="ARBA00022679"/>
    </source>
</evidence>
<dbReference type="CDD" id="cd00957">
    <property type="entry name" value="Transaldolase_TalAB"/>
    <property type="match status" value="1"/>
</dbReference>
<evidence type="ECO:0000256" key="2">
    <source>
        <dbReference type="ARBA" id="ARBA00008012"/>
    </source>
</evidence>
<dbReference type="GO" id="GO:0005737">
    <property type="term" value="C:cytoplasm"/>
    <property type="evidence" value="ECO:0007669"/>
    <property type="project" value="InterPro"/>
</dbReference>
<accession>A0AB34JFS8</accession>
<evidence type="ECO:0000256" key="7">
    <source>
        <dbReference type="RuleBase" id="RU000501"/>
    </source>
</evidence>
<dbReference type="InterPro" id="IPR018225">
    <property type="entry name" value="Transaldolase_AS"/>
</dbReference>
<dbReference type="InterPro" id="IPR013785">
    <property type="entry name" value="Aldolase_TIM"/>
</dbReference>
<comment type="caution">
    <text evidence="8">The sequence shown here is derived from an EMBL/GenBank/DDBJ whole genome shotgun (WGS) entry which is preliminary data.</text>
</comment>
<dbReference type="PROSITE" id="PS00958">
    <property type="entry name" value="TRANSALDOLASE_2"/>
    <property type="match status" value="1"/>
</dbReference>
<evidence type="ECO:0000313" key="9">
    <source>
        <dbReference type="Proteomes" id="UP001515480"/>
    </source>
</evidence>
<dbReference type="Proteomes" id="UP001515480">
    <property type="component" value="Unassembled WGS sequence"/>
</dbReference>
<organism evidence="8 9">
    <name type="scientific">Prymnesium parvum</name>
    <name type="common">Toxic golden alga</name>
    <dbReference type="NCBI Taxonomy" id="97485"/>
    <lineage>
        <taxon>Eukaryota</taxon>
        <taxon>Haptista</taxon>
        <taxon>Haptophyta</taxon>
        <taxon>Prymnesiophyceae</taxon>
        <taxon>Prymnesiales</taxon>
        <taxon>Prymnesiaceae</taxon>
        <taxon>Prymnesium</taxon>
    </lineage>
</organism>
<dbReference type="GO" id="GO:0006098">
    <property type="term" value="P:pentose-phosphate shunt"/>
    <property type="evidence" value="ECO:0007669"/>
    <property type="project" value="UniProtKB-KW"/>
</dbReference>
<keyword evidence="6" id="KW-0704">Schiff base</keyword>
<comment type="similarity">
    <text evidence="2">Belongs to the transaldolase family. Type 1 subfamily.</text>
</comment>
<dbReference type="GO" id="GO:0004801">
    <property type="term" value="F:transaldolase activity"/>
    <property type="evidence" value="ECO:0007669"/>
    <property type="project" value="UniProtKB-EC"/>
</dbReference>
<evidence type="ECO:0000256" key="5">
    <source>
        <dbReference type="ARBA" id="ARBA00023126"/>
    </source>
</evidence>
<dbReference type="GO" id="GO:0005975">
    <property type="term" value="P:carbohydrate metabolic process"/>
    <property type="evidence" value="ECO:0007669"/>
    <property type="project" value="InterPro"/>
</dbReference>
<dbReference type="PANTHER" id="PTHR10683">
    <property type="entry name" value="TRANSALDOLASE"/>
    <property type="match status" value="1"/>
</dbReference>
<dbReference type="InterPro" id="IPR001585">
    <property type="entry name" value="TAL/FSA"/>
</dbReference>
<keyword evidence="5 7" id="KW-0570">Pentose shunt</keyword>
<protein>
    <recommendedName>
        <fullName evidence="3 7">Transaldolase</fullName>
        <ecNumber evidence="3 7">2.2.1.2</ecNumber>
    </recommendedName>
</protein>